<evidence type="ECO:0000259" key="8">
    <source>
        <dbReference type="PROSITE" id="PS50928"/>
    </source>
</evidence>
<evidence type="ECO:0000256" key="3">
    <source>
        <dbReference type="ARBA" id="ARBA00022475"/>
    </source>
</evidence>
<dbReference type="InterPro" id="IPR035906">
    <property type="entry name" value="MetI-like_sf"/>
</dbReference>
<feature type="transmembrane region" description="Helical" evidence="7">
    <location>
        <begin position="12"/>
        <end position="31"/>
    </location>
</feature>
<dbReference type="GO" id="GO:0005886">
    <property type="term" value="C:plasma membrane"/>
    <property type="evidence" value="ECO:0007669"/>
    <property type="project" value="UniProtKB-SubCell"/>
</dbReference>
<comment type="caution">
    <text evidence="9">The sequence shown here is derived from an EMBL/GenBank/DDBJ whole genome shotgun (WGS) entry which is preliminary data.</text>
</comment>
<name>A0A329MNP8_9BACL</name>
<evidence type="ECO:0000256" key="5">
    <source>
        <dbReference type="ARBA" id="ARBA00022989"/>
    </source>
</evidence>
<evidence type="ECO:0000313" key="10">
    <source>
        <dbReference type="Proteomes" id="UP000250369"/>
    </source>
</evidence>
<feature type="transmembrane region" description="Helical" evidence="7">
    <location>
        <begin position="193"/>
        <end position="215"/>
    </location>
</feature>
<feature type="transmembrane region" description="Helical" evidence="7">
    <location>
        <begin position="139"/>
        <end position="156"/>
    </location>
</feature>
<evidence type="ECO:0000256" key="6">
    <source>
        <dbReference type="ARBA" id="ARBA00023136"/>
    </source>
</evidence>
<dbReference type="Proteomes" id="UP000250369">
    <property type="component" value="Unassembled WGS sequence"/>
</dbReference>
<dbReference type="EMBL" id="QMFB01000005">
    <property type="protein sequence ID" value="RAV21242.1"/>
    <property type="molecule type" value="Genomic_DNA"/>
</dbReference>
<dbReference type="CDD" id="cd06261">
    <property type="entry name" value="TM_PBP2"/>
    <property type="match status" value="1"/>
</dbReference>
<reference evidence="9 10" key="1">
    <citation type="journal article" date="2009" name="Int. J. Syst. Evol. Microbiol.">
        <title>Paenibacillus contaminans sp. nov., isolated from a contaminated laboratory plate.</title>
        <authorList>
            <person name="Chou J.H."/>
            <person name="Lee J.H."/>
            <person name="Lin M.C."/>
            <person name="Chang P.S."/>
            <person name="Arun A.B."/>
            <person name="Young C.C."/>
            <person name="Chen W.M."/>
        </authorList>
    </citation>
    <scope>NUCLEOTIDE SEQUENCE [LARGE SCALE GENOMIC DNA]</scope>
    <source>
        <strain evidence="9 10">CKOBP-6</strain>
    </source>
</reference>
<protein>
    <submittedName>
        <fullName evidence="9">Carbohydrate ABC transporter permease</fullName>
    </submittedName>
</protein>
<dbReference type="SUPFAM" id="SSF161098">
    <property type="entry name" value="MetI-like"/>
    <property type="match status" value="1"/>
</dbReference>
<feature type="transmembrane region" description="Helical" evidence="7">
    <location>
        <begin position="106"/>
        <end position="127"/>
    </location>
</feature>
<dbReference type="GO" id="GO:0055085">
    <property type="term" value="P:transmembrane transport"/>
    <property type="evidence" value="ECO:0007669"/>
    <property type="project" value="InterPro"/>
</dbReference>
<evidence type="ECO:0000256" key="7">
    <source>
        <dbReference type="RuleBase" id="RU363032"/>
    </source>
</evidence>
<keyword evidence="6 7" id="KW-0472">Membrane</keyword>
<evidence type="ECO:0000256" key="2">
    <source>
        <dbReference type="ARBA" id="ARBA00022448"/>
    </source>
</evidence>
<feature type="transmembrane region" description="Helical" evidence="7">
    <location>
        <begin position="75"/>
        <end position="99"/>
    </location>
</feature>
<organism evidence="9 10">
    <name type="scientific">Paenibacillus contaminans</name>
    <dbReference type="NCBI Taxonomy" id="450362"/>
    <lineage>
        <taxon>Bacteria</taxon>
        <taxon>Bacillati</taxon>
        <taxon>Bacillota</taxon>
        <taxon>Bacilli</taxon>
        <taxon>Bacillales</taxon>
        <taxon>Paenibacillaceae</taxon>
        <taxon>Paenibacillus</taxon>
    </lineage>
</organism>
<keyword evidence="5 7" id="KW-1133">Transmembrane helix</keyword>
<dbReference type="Pfam" id="PF00528">
    <property type="entry name" value="BPD_transp_1"/>
    <property type="match status" value="1"/>
</dbReference>
<dbReference type="AlphaFoldDB" id="A0A329MNP8"/>
<dbReference type="Gene3D" id="1.10.3720.10">
    <property type="entry name" value="MetI-like"/>
    <property type="match status" value="1"/>
</dbReference>
<evidence type="ECO:0000313" key="9">
    <source>
        <dbReference type="EMBL" id="RAV21242.1"/>
    </source>
</evidence>
<evidence type="ECO:0000256" key="1">
    <source>
        <dbReference type="ARBA" id="ARBA00004651"/>
    </source>
</evidence>
<dbReference type="PANTHER" id="PTHR43744:SF12">
    <property type="entry name" value="ABC TRANSPORTER PERMEASE PROTEIN MG189-RELATED"/>
    <property type="match status" value="1"/>
</dbReference>
<dbReference type="OrthoDB" id="9771544at2"/>
<dbReference type="InterPro" id="IPR000515">
    <property type="entry name" value="MetI-like"/>
</dbReference>
<accession>A0A329MNP8</accession>
<keyword evidence="3" id="KW-1003">Cell membrane</keyword>
<comment type="subcellular location">
    <subcellularLocation>
        <location evidence="1 7">Cell membrane</location>
        <topology evidence="1 7">Multi-pass membrane protein</topology>
    </subcellularLocation>
</comment>
<comment type="similarity">
    <text evidence="7">Belongs to the binding-protein-dependent transport system permease family.</text>
</comment>
<dbReference type="RefSeq" id="WP_113030945.1">
    <property type="nucleotide sequence ID" value="NZ_QMFB01000005.1"/>
</dbReference>
<gene>
    <name evidence="9" type="ORF">DQG23_11305</name>
</gene>
<evidence type="ECO:0000256" key="4">
    <source>
        <dbReference type="ARBA" id="ARBA00022692"/>
    </source>
</evidence>
<dbReference type="PANTHER" id="PTHR43744">
    <property type="entry name" value="ABC TRANSPORTER PERMEASE PROTEIN MG189-RELATED-RELATED"/>
    <property type="match status" value="1"/>
</dbReference>
<feature type="domain" description="ABC transmembrane type-1" evidence="8">
    <location>
        <begin position="71"/>
        <end position="260"/>
    </location>
</feature>
<proteinExistence type="inferred from homology"/>
<keyword evidence="2 7" id="KW-0813">Transport</keyword>
<feature type="transmembrane region" description="Helical" evidence="7">
    <location>
        <begin position="239"/>
        <end position="259"/>
    </location>
</feature>
<dbReference type="PROSITE" id="PS50928">
    <property type="entry name" value="ABC_TM1"/>
    <property type="match status" value="1"/>
</dbReference>
<keyword evidence="10" id="KW-1185">Reference proteome</keyword>
<keyword evidence="4 7" id="KW-0812">Transmembrane</keyword>
<sequence>MPAAKITGKIALYVVVSAISIGMTIPFLYMLTSSMKTTPETLQFPPVWLPKAWIWENYIQIWKQTELFQWFRNSLFVASARVASQVVTCSLAAYAFSFLHFRGKHIVFLCTLAVLMVPHQVVIIPQFLLLKEFGWLDSFKGLIIPSMVGAFSIFLFRQSFMTIPSEMIEAAKLDGCNPLSTLVRIVMPNSKPVLTTMILVTFLSHWNDFMWPLIITKSKTMMVLPVGMANMVGEFGTDWPMLMTAATYATLPIIVLFVFGQRYFVEGMLTAGIK</sequence>